<evidence type="ECO:0000313" key="2">
    <source>
        <dbReference type="Proteomes" id="UP000314982"/>
    </source>
</evidence>
<accession>A0A4W5L6V8</accession>
<proteinExistence type="predicted"/>
<dbReference type="AlphaFoldDB" id="A0A4W5L6V8"/>
<dbReference type="Proteomes" id="UP000314982">
    <property type="component" value="Unassembled WGS sequence"/>
</dbReference>
<evidence type="ECO:0000313" key="1">
    <source>
        <dbReference type="Ensembl" id="ENSHHUP00000021399.1"/>
    </source>
</evidence>
<reference evidence="1" key="2">
    <citation type="submission" date="2025-08" db="UniProtKB">
        <authorList>
            <consortium name="Ensembl"/>
        </authorList>
    </citation>
    <scope>IDENTIFICATION</scope>
</reference>
<keyword evidence="2" id="KW-1185">Reference proteome</keyword>
<dbReference type="STRING" id="62062.ENSHHUP00000021399"/>
<reference evidence="2" key="1">
    <citation type="submission" date="2018-06" db="EMBL/GenBank/DDBJ databases">
        <title>Genome assembly of Danube salmon.</title>
        <authorList>
            <person name="Macqueen D.J."/>
            <person name="Gundappa M.K."/>
        </authorList>
    </citation>
    <scope>NUCLEOTIDE SEQUENCE [LARGE SCALE GENOMIC DNA]</scope>
</reference>
<dbReference type="Ensembl" id="ENSHHUT00000022202.1">
    <property type="protein sequence ID" value="ENSHHUP00000021399.1"/>
    <property type="gene ID" value="ENSHHUG00000013404.1"/>
</dbReference>
<reference evidence="1" key="3">
    <citation type="submission" date="2025-09" db="UniProtKB">
        <authorList>
            <consortium name="Ensembl"/>
        </authorList>
    </citation>
    <scope>IDENTIFICATION</scope>
</reference>
<protein>
    <recommendedName>
        <fullName evidence="3">CXC domain-containing protein</fullName>
    </recommendedName>
</protein>
<sequence>MSCGHHCKDLCHPGHCEDKCSHRVKLKCPCKRIKKELLCYNARDDQAQVECNEACKALRRKANEVTHTHTLYIHTHTHTHRFMR</sequence>
<evidence type="ECO:0008006" key="3">
    <source>
        <dbReference type="Google" id="ProtNLM"/>
    </source>
</evidence>
<organism evidence="1 2">
    <name type="scientific">Hucho hucho</name>
    <name type="common">huchen</name>
    <dbReference type="NCBI Taxonomy" id="62062"/>
    <lineage>
        <taxon>Eukaryota</taxon>
        <taxon>Metazoa</taxon>
        <taxon>Chordata</taxon>
        <taxon>Craniata</taxon>
        <taxon>Vertebrata</taxon>
        <taxon>Euteleostomi</taxon>
        <taxon>Actinopterygii</taxon>
        <taxon>Neopterygii</taxon>
        <taxon>Teleostei</taxon>
        <taxon>Protacanthopterygii</taxon>
        <taxon>Salmoniformes</taxon>
        <taxon>Salmonidae</taxon>
        <taxon>Salmoninae</taxon>
        <taxon>Hucho</taxon>
    </lineage>
</organism>
<name>A0A4W5L6V8_9TELE</name>